<feature type="transmembrane region" description="Helical" evidence="6">
    <location>
        <begin position="244"/>
        <end position="264"/>
    </location>
</feature>
<feature type="transmembrane region" description="Helical" evidence="6">
    <location>
        <begin position="505"/>
        <end position="526"/>
    </location>
</feature>
<feature type="transmembrane region" description="Helical" evidence="6">
    <location>
        <begin position="173"/>
        <end position="196"/>
    </location>
</feature>
<keyword evidence="4 6" id="KW-1133">Transmembrane helix</keyword>
<evidence type="ECO:0000256" key="5">
    <source>
        <dbReference type="ARBA" id="ARBA00023136"/>
    </source>
</evidence>
<dbReference type="GO" id="GO:0016020">
    <property type="term" value="C:membrane"/>
    <property type="evidence" value="ECO:0007669"/>
    <property type="project" value="UniProtKB-SubCell"/>
</dbReference>
<dbReference type="PANTHER" id="PTHR43243">
    <property type="entry name" value="INNER MEMBRANE TRANSPORTER YGJI-RELATED"/>
    <property type="match status" value="1"/>
</dbReference>
<evidence type="ECO:0000313" key="7">
    <source>
        <dbReference type="EMBL" id="MBI2877065.1"/>
    </source>
</evidence>
<evidence type="ECO:0000256" key="6">
    <source>
        <dbReference type="SAM" id="Phobius"/>
    </source>
</evidence>
<comment type="subcellular location">
    <subcellularLocation>
        <location evidence="1">Membrane</location>
        <topology evidence="1">Multi-pass membrane protein</topology>
    </subcellularLocation>
</comment>
<feature type="transmembrane region" description="Helical" evidence="6">
    <location>
        <begin position="538"/>
        <end position="562"/>
    </location>
</feature>
<keyword evidence="3 6" id="KW-0812">Transmembrane</keyword>
<dbReference type="Pfam" id="PF13520">
    <property type="entry name" value="AA_permease_2"/>
    <property type="match status" value="1"/>
</dbReference>
<keyword evidence="5 6" id="KW-0472">Membrane</keyword>
<evidence type="ECO:0000256" key="3">
    <source>
        <dbReference type="ARBA" id="ARBA00022692"/>
    </source>
</evidence>
<feature type="transmembrane region" description="Helical" evidence="6">
    <location>
        <begin position="437"/>
        <end position="456"/>
    </location>
</feature>
<keyword evidence="2" id="KW-0813">Transport</keyword>
<feature type="transmembrane region" description="Helical" evidence="6">
    <location>
        <begin position="381"/>
        <end position="400"/>
    </location>
</feature>
<sequence>MRGIFSTKSLDAILKDAEAPEHALKRAIGPVQITLLGIGAIIGAGIFATIGTAAAGDAHRLGAGPGLLLSFVLAAVVCAFAALCYAEFASMVPISGSAYTYAYATLGEVVAWIIGWDLIIEYAVGNVAVAISWSNYFKRLMEEAGVAIPHWLSTDWGTAQKIPGLLESAPHLLGIPIVFNLLAFAIVAAITIILLIGIRESAWFNAGMVAFKLVVLGFFVYVGLQHTDTTNWHPFLPNGWAGVSAGAAVIFFAYIGFDAVSTVAEESRNPQKDLPIGIIGSLVICTIIYLVVAGVFIGMVPYGDLVKTLSSEQAEPLTLALDYAKLKGMAILIVALGSVIAHTAVLFVFQLGQPRIFFSMARDGLLPAIFARVHPRFRTPWGSTLLTGVGVGVAAMFTSLEEMVDLTNIGTLFAFILVCLGIIVLRIKEPDRKRPFRVPGGLILPILGILGCLYLIRYLPTTSWERFVAWLNCGFVVYMLYGSLQSRLTGRTTAENPALHDAQSAYTGAWLATLGVLLLILARLAAVHFSAGAEAGGWGIHSGWLTLPLLMNAGLLCPAIFLRAQRAKRGELPPQARTQAHRATLLAGALLVATTSYLVGVGLF</sequence>
<protein>
    <submittedName>
        <fullName evidence="7">Amino acid permease</fullName>
    </submittedName>
</protein>
<dbReference type="EMBL" id="JACPRF010000280">
    <property type="protein sequence ID" value="MBI2877065.1"/>
    <property type="molecule type" value="Genomic_DNA"/>
</dbReference>
<dbReference type="AlphaFoldDB" id="A0A932FVT5"/>
<feature type="transmembrane region" description="Helical" evidence="6">
    <location>
        <begin position="203"/>
        <end position="224"/>
    </location>
</feature>
<evidence type="ECO:0000256" key="4">
    <source>
        <dbReference type="ARBA" id="ARBA00022989"/>
    </source>
</evidence>
<accession>A0A932FVT5</accession>
<reference evidence="7" key="1">
    <citation type="submission" date="2020-07" db="EMBL/GenBank/DDBJ databases">
        <title>Huge and variable diversity of episymbiotic CPR bacteria and DPANN archaea in groundwater ecosystems.</title>
        <authorList>
            <person name="He C.Y."/>
            <person name="Keren R."/>
            <person name="Whittaker M."/>
            <person name="Farag I.F."/>
            <person name="Doudna J."/>
            <person name="Cate J.H.D."/>
            <person name="Banfield J.F."/>
        </authorList>
    </citation>
    <scope>NUCLEOTIDE SEQUENCE</scope>
    <source>
        <strain evidence="7">NC_groundwater_672_Ag_B-0.1um_62_36</strain>
    </source>
</reference>
<proteinExistence type="predicted"/>
<dbReference type="InterPro" id="IPR002293">
    <property type="entry name" value="AA/rel_permease1"/>
</dbReference>
<feature type="transmembrane region" description="Helical" evidence="6">
    <location>
        <begin position="406"/>
        <end position="425"/>
    </location>
</feature>
<evidence type="ECO:0000256" key="2">
    <source>
        <dbReference type="ARBA" id="ARBA00022448"/>
    </source>
</evidence>
<dbReference type="PANTHER" id="PTHR43243:SF4">
    <property type="entry name" value="CATIONIC AMINO ACID TRANSPORTER 4"/>
    <property type="match status" value="1"/>
</dbReference>
<dbReference type="GO" id="GO:0015171">
    <property type="term" value="F:amino acid transmembrane transporter activity"/>
    <property type="evidence" value="ECO:0007669"/>
    <property type="project" value="TreeGrafter"/>
</dbReference>
<name>A0A932FVT5_UNCTE</name>
<gene>
    <name evidence="7" type="ORF">HYY20_09310</name>
</gene>
<evidence type="ECO:0000256" key="1">
    <source>
        <dbReference type="ARBA" id="ARBA00004141"/>
    </source>
</evidence>
<dbReference type="Gene3D" id="1.20.1740.10">
    <property type="entry name" value="Amino acid/polyamine transporter I"/>
    <property type="match status" value="1"/>
</dbReference>
<comment type="caution">
    <text evidence="7">The sequence shown here is derived from an EMBL/GenBank/DDBJ whole genome shotgun (WGS) entry which is preliminary data.</text>
</comment>
<dbReference type="Proteomes" id="UP000769766">
    <property type="component" value="Unassembled WGS sequence"/>
</dbReference>
<feature type="transmembrane region" description="Helical" evidence="6">
    <location>
        <begin position="33"/>
        <end position="55"/>
    </location>
</feature>
<feature type="transmembrane region" description="Helical" evidence="6">
    <location>
        <begin position="109"/>
        <end position="133"/>
    </location>
</feature>
<feature type="transmembrane region" description="Helical" evidence="6">
    <location>
        <begin position="276"/>
        <end position="300"/>
    </location>
</feature>
<evidence type="ECO:0000313" key="8">
    <source>
        <dbReference type="Proteomes" id="UP000769766"/>
    </source>
</evidence>
<feature type="transmembrane region" description="Helical" evidence="6">
    <location>
        <begin position="468"/>
        <end position="484"/>
    </location>
</feature>
<feature type="transmembrane region" description="Helical" evidence="6">
    <location>
        <begin position="583"/>
        <end position="603"/>
    </location>
</feature>
<feature type="transmembrane region" description="Helical" evidence="6">
    <location>
        <begin position="67"/>
        <end position="88"/>
    </location>
</feature>
<feature type="transmembrane region" description="Helical" evidence="6">
    <location>
        <begin position="329"/>
        <end position="352"/>
    </location>
</feature>
<organism evidence="7 8">
    <name type="scientific">Tectimicrobiota bacterium</name>
    <dbReference type="NCBI Taxonomy" id="2528274"/>
    <lineage>
        <taxon>Bacteria</taxon>
        <taxon>Pseudomonadati</taxon>
        <taxon>Nitrospinota/Tectimicrobiota group</taxon>
        <taxon>Candidatus Tectimicrobiota</taxon>
    </lineage>
</organism>